<feature type="compositionally biased region" description="Low complexity" evidence="4">
    <location>
        <begin position="46"/>
        <end position="60"/>
    </location>
</feature>
<proteinExistence type="inferred from homology"/>
<dbReference type="Pfam" id="PF14775">
    <property type="entry name" value="NYD-SP28_assoc"/>
    <property type="match status" value="1"/>
</dbReference>
<keyword evidence="2 3" id="KW-0175">Coiled coil</keyword>
<gene>
    <name evidence="7" type="ORF">PAPOLLO_LOCUS2443</name>
</gene>
<name>A0A8S3W5T0_PARAO</name>
<feature type="region of interest" description="Disordered" evidence="4">
    <location>
        <begin position="856"/>
        <end position="890"/>
    </location>
</feature>
<sequence length="890" mass="101276">MASDEKCLQEESQHPICQESCSEPVPLNQDLLNSTAIQESDQPSIPSSSEKNVSVNSSPERTFRNIVMAGNIRRFDEEEEDVLAPKEPQVTSQDPVERKAGRALRIKRRQDALKRAEQPTEEISTEEEPGPIEQATAAAAEELQRLALDGAAKVTNVKVTTDEREVVRREMFSEKLKNALEKIENEAIEAQVQYEAISSHWDVMLKLKDPLDIDYEIKNQKEKCDALLEQKSQLISELKEELKRTDDAYFEDLDKQDKDIKELSDRIEKQVTIMQRAYEKQLSLIEQAINIEREAMVEHNNKRWEALYKQRDKEEIAHMEYKFEQLEEHKEQMEAILWDHHTKYREAKIELESLIQELQKELEKLKATCLINTEKIGYNYQVLKKREEENVFVRSEQKRKLNKMSDIANNLRTKIRKAAEDGAIEEMKADAEIIKLMQSMDDLEKKSRHFSRVNNYKFSQVWRMSEAQCAQLFSDIRNTEVAMHAHILAEPPPPTQPKPSKSPLSKYEMDRTGTDVKDEHEDNEHVNNAAKSEAKDKLVKHILQLVADNTGFLVEDRLLKLIEKYQPTSRNLCTLDSIFMALEIQAEEDIDLLCKTFLGYAFCSTCVGMELTASESLAPSSVTESQDDSRPSVAGKGTRGERSSTKILGSLIARSMSVSTSRSTHVGFKTHELSPAEQQLMEEADEIIQKCGDPQASSTVTGATSDIATSASGRRGVRGVTVSPHHTLAVNMDNPFLCPAGHYLEIEPMQVLTALNEFMSVFVPPDKKKLYDILESVKPPDFTTPSRKLTSEEIAQYWSQWKNAFPAEKDRFWDGLLAGLNTYLPILQERERLHEDVVELRRRNVALRRLVAGALPKLPPPPSRQRAERRAFTAPVTDNAPASAALPPIL</sequence>
<evidence type="ECO:0000256" key="3">
    <source>
        <dbReference type="SAM" id="Coils"/>
    </source>
</evidence>
<dbReference type="Pfam" id="PF14772">
    <property type="entry name" value="NYD-SP28"/>
    <property type="match status" value="1"/>
</dbReference>
<evidence type="ECO:0000313" key="8">
    <source>
        <dbReference type="Proteomes" id="UP000691718"/>
    </source>
</evidence>
<dbReference type="PANTHER" id="PTHR21625:SF1">
    <property type="entry name" value="DYNEIN REGULATORY COMPLEX PROTEIN 1"/>
    <property type="match status" value="1"/>
</dbReference>
<dbReference type="GO" id="GO:0005858">
    <property type="term" value="C:axonemal dynein complex"/>
    <property type="evidence" value="ECO:0007669"/>
    <property type="project" value="InterPro"/>
</dbReference>
<comment type="similarity">
    <text evidence="1">Belongs to the DRC1 family.</text>
</comment>
<dbReference type="AlphaFoldDB" id="A0A8S3W5T0"/>
<evidence type="ECO:0000259" key="6">
    <source>
        <dbReference type="Pfam" id="PF14775"/>
    </source>
</evidence>
<feature type="region of interest" description="Disordered" evidence="4">
    <location>
        <begin position="489"/>
        <end position="524"/>
    </location>
</feature>
<feature type="domain" description="Dynein regulatory complex protein 1 C-terminal" evidence="6">
    <location>
        <begin position="796"/>
        <end position="852"/>
    </location>
</feature>
<feature type="coiled-coil region" evidence="3">
    <location>
        <begin position="401"/>
        <end position="446"/>
    </location>
</feature>
<dbReference type="InterPro" id="IPR029440">
    <property type="entry name" value="DRC1_C"/>
</dbReference>
<feature type="region of interest" description="Disordered" evidence="4">
    <location>
        <begin position="617"/>
        <end position="642"/>
    </location>
</feature>
<feature type="region of interest" description="Disordered" evidence="4">
    <location>
        <begin position="77"/>
        <end position="129"/>
    </location>
</feature>
<accession>A0A8S3W5T0</accession>
<feature type="compositionally biased region" description="Basic and acidic residues" evidence="4">
    <location>
        <begin position="1"/>
        <end position="13"/>
    </location>
</feature>
<protein>
    <submittedName>
        <fullName evidence="7">(apollo) hypothetical protein</fullName>
    </submittedName>
</protein>
<dbReference type="Proteomes" id="UP000691718">
    <property type="component" value="Unassembled WGS sequence"/>
</dbReference>
<reference evidence="7" key="1">
    <citation type="submission" date="2021-04" db="EMBL/GenBank/DDBJ databases">
        <authorList>
            <person name="Tunstrom K."/>
        </authorList>
    </citation>
    <scope>NUCLEOTIDE SEQUENCE</scope>
</reference>
<dbReference type="InterPro" id="IPR039750">
    <property type="entry name" value="DRC1/DRC2"/>
</dbReference>
<feature type="domain" description="Dynein regulatory complex protein 1/2 N-terminal" evidence="5">
    <location>
        <begin position="159"/>
        <end position="260"/>
    </location>
</feature>
<dbReference type="InterPro" id="IPR039505">
    <property type="entry name" value="DRC1/2_N"/>
</dbReference>
<keyword evidence="8" id="KW-1185">Reference proteome</keyword>
<evidence type="ECO:0000256" key="1">
    <source>
        <dbReference type="ARBA" id="ARBA00009688"/>
    </source>
</evidence>
<feature type="compositionally biased region" description="Basic and acidic residues" evidence="4">
    <location>
        <begin position="109"/>
        <end position="118"/>
    </location>
</feature>
<feature type="coiled-coil region" evidence="3">
    <location>
        <begin position="309"/>
        <end position="375"/>
    </location>
</feature>
<comment type="caution">
    <text evidence="7">The sequence shown here is derived from an EMBL/GenBank/DDBJ whole genome shotgun (WGS) entry which is preliminary data.</text>
</comment>
<feature type="compositionally biased region" description="Basic and acidic residues" evidence="4">
    <location>
        <begin position="507"/>
        <end position="524"/>
    </location>
</feature>
<dbReference type="OrthoDB" id="10260459at2759"/>
<dbReference type="GO" id="GO:0070286">
    <property type="term" value="P:axonemal dynein complex assembly"/>
    <property type="evidence" value="ECO:0007669"/>
    <property type="project" value="InterPro"/>
</dbReference>
<feature type="region of interest" description="Disordered" evidence="4">
    <location>
        <begin position="1"/>
        <end position="63"/>
    </location>
</feature>
<evidence type="ECO:0000256" key="4">
    <source>
        <dbReference type="SAM" id="MobiDB-lite"/>
    </source>
</evidence>
<dbReference type="EMBL" id="CAJQZP010000171">
    <property type="protein sequence ID" value="CAG4942479.1"/>
    <property type="molecule type" value="Genomic_DNA"/>
</dbReference>
<organism evidence="7 8">
    <name type="scientific">Parnassius apollo</name>
    <name type="common">Apollo butterfly</name>
    <name type="synonym">Papilio apollo</name>
    <dbReference type="NCBI Taxonomy" id="110799"/>
    <lineage>
        <taxon>Eukaryota</taxon>
        <taxon>Metazoa</taxon>
        <taxon>Ecdysozoa</taxon>
        <taxon>Arthropoda</taxon>
        <taxon>Hexapoda</taxon>
        <taxon>Insecta</taxon>
        <taxon>Pterygota</taxon>
        <taxon>Neoptera</taxon>
        <taxon>Endopterygota</taxon>
        <taxon>Lepidoptera</taxon>
        <taxon>Glossata</taxon>
        <taxon>Ditrysia</taxon>
        <taxon>Papilionoidea</taxon>
        <taxon>Papilionidae</taxon>
        <taxon>Parnassiinae</taxon>
        <taxon>Parnassini</taxon>
        <taxon>Parnassius</taxon>
        <taxon>Parnassius</taxon>
    </lineage>
</organism>
<dbReference type="PANTHER" id="PTHR21625">
    <property type="entry name" value="NYD-SP28 PROTEIN"/>
    <property type="match status" value="1"/>
</dbReference>
<feature type="coiled-coil region" evidence="3">
    <location>
        <begin position="169"/>
        <end position="248"/>
    </location>
</feature>
<evidence type="ECO:0000313" key="7">
    <source>
        <dbReference type="EMBL" id="CAG4942479.1"/>
    </source>
</evidence>
<dbReference type="GO" id="GO:0060285">
    <property type="term" value="P:cilium-dependent cell motility"/>
    <property type="evidence" value="ECO:0007669"/>
    <property type="project" value="TreeGrafter"/>
</dbReference>
<evidence type="ECO:0000259" key="5">
    <source>
        <dbReference type="Pfam" id="PF14772"/>
    </source>
</evidence>
<dbReference type="GO" id="GO:0003352">
    <property type="term" value="P:regulation of cilium movement"/>
    <property type="evidence" value="ECO:0007669"/>
    <property type="project" value="TreeGrafter"/>
</dbReference>
<evidence type="ECO:0000256" key="2">
    <source>
        <dbReference type="ARBA" id="ARBA00023054"/>
    </source>
</evidence>
<feature type="compositionally biased region" description="Acidic residues" evidence="4">
    <location>
        <begin position="119"/>
        <end position="129"/>
    </location>
</feature>
<feature type="compositionally biased region" description="Polar residues" evidence="4">
    <location>
        <begin position="30"/>
        <end position="45"/>
    </location>
</feature>